<keyword evidence="2" id="KW-1185">Reference proteome</keyword>
<dbReference type="Proteomes" id="UP000321157">
    <property type="component" value="Unassembled WGS sequence"/>
</dbReference>
<dbReference type="AlphaFoldDB" id="A0A511VCY3"/>
<comment type="caution">
    <text evidence="1">The sequence shown here is derived from an EMBL/GenBank/DDBJ whole genome shotgun (WGS) entry which is preliminary data.</text>
</comment>
<organism evidence="1 2">
    <name type="scientific">Aneurinibacillus danicus</name>
    <dbReference type="NCBI Taxonomy" id="267746"/>
    <lineage>
        <taxon>Bacteria</taxon>
        <taxon>Bacillati</taxon>
        <taxon>Bacillota</taxon>
        <taxon>Bacilli</taxon>
        <taxon>Bacillales</taxon>
        <taxon>Paenibacillaceae</taxon>
        <taxon>Aneurinibacillus group</taxon>
        <taxon>Aneurinibacillus</taxon>
    </lineage>
</organism>
<sequence length="44" mass="5015">MWEKMKAKACTMMASVVSLIALADIGTNSWWAIYQPEIPEELQE</sequence>
<evidence type="ECO:0008006" key="3">
    <source>
        <dbReference type="Google" id="ProtNLM"/>
    </source>
</evidence>
<reference evidence="1 2" key="1">
    <citation type="submission" date="2019-07" db="EMBL/GenBank/DDBJ databases">
        <title>Whole genome shotgun sequence of Aneurinibacillus danicus NBRC 102444.</title>
        <authorList>
            <person name="Hosoyama A."/>
            <person name="Uohara A."/>
            <person name="Ohji S."/>
            <person name="Ichikawa N."/>
        </authorList>
    </citation>
    <scope>NUCLEOTIDE SEQUENCE [LARGE SCALE GENOMIC DNA]</scope>
    <source>
        <strain evidence="1 2">NBRC 102444</strain>
    </source>
</reference>
<dbReference type="NCBIfam" id="TIGR04223">
    <property type="entry name" value="quorum_AgrD"/>
    <property type="match status" value="1"/>
</dbReference>
<gene>
    <name evidence="1" type="ORF">ADA01nite_42160</name>
</gene>
<evidence type="ECO:0000313" key="1">
    <source>
        <dbReference type="EMBL" id="GEN36756.1"/>
    </source>
</evidence>
<accession>A0A511VCY3</accession>
<name>A0A511VCY3_9BACL</name>
<dbReference type="EMBL" id="BJXX01000225">
    <property type="protein sequence ID" value="GEN36756.1"/>
    <property type="molecule type" value="Genomic_DNA"/>
</dbReference>
<proteinExistence type="predicted"/>
<evidence type="ECO:0000313" key="2">
    <source>
        <dbReference type="Proteomes" id="UP000321157"/>
    </source>
</evidence>
<protein>
    <recommendedName>
        <fullName evidence="3">Cyclic lactone autoinducer peptide</fullName>
    </recommendedName>
</protein>
<dbReference type="InterPro" id="IPR009229">
    <property type="entry name" value="AgrD"/>
</dbReference>